<gene>
    <name evidence="2" type="ORF">WMY93_010352</name>
</gene>
<accession>A0AAW0PJM8</accession>
<proteinExistence type="predicted"/>
<protein>
    <submittedName>
        <fullName evidence="2">Uncharacterized protein</fullName>
    </submittedName>
</protein>
<evidence type="ECO:0000313" key="3">
    <source>
        <dbReference type="Proteomes" id="UP001460270"/>
    </source>
</evidence>
<comment type="caution">
    <text evidence="2">The sequence shown here is derived from an EMBL/GenBank/DDBJ whole genome shotgun (WGS) entry which is preliminary data.</text>
</comment>
<reference evidence="3" key="1">
    <citation type="submission" date="2024-04" db="EMBL/GenBank/DDBJ databases">
        <title>Salinicola lusitanus LLJ914,a marine bacterium isolated from the Okinawa Trough.</title>
        <authorList>
            <person name="Li J."/>
        </authorList>
    </citation>
    <scope>NUCLEOTIDE SEQUENCE [LARGE SCALE GENOMIC DNA]</scope>
</reference>
<evidence type="ECO:0000313" key="2">
    <source>
        <dbReference type="EMBL" id="KAK7919068.1"/>
    </source>
</evidence>
<sequence length="119" mass="13600">MALVRIASLLCLLAGLSLQIDAKSGKNPQVQPGIWVEDVQRMPQYVKKPRHWDRFRDVSYDVPFTRCSIEIVPAFAAGSPLVYVWMRRRCWRFAEKQEQGCSKWGPGAYLAQFPGQFGP</sequence>
<feature type="chain" id="PRO_5043765896" evidence="1">
    <location>
        <begin position="23"/>
        <end position="119"/>
    </location>
</feature>
<name>A0AAW0PJM8_9GOBI</name>
<feature type="signal peptide" evidence="1">
    <location>
        <begin position="1"/>
        <end position="22"/>
    </location>
</feature>
<evidence type="ECO:0000256" key="1">
    <source>
        <dbReference type="SAM" id="SignalP"/>
    </source>
</evidence>
<organism evidence="2 3">
    <name type="scientific">Mugilogobius chulae</name>
    <name type="common">yellowstripe goby</name>
    <dbReference type="NCBI Taxonomy" id="88201"/>
    <lineage>
        <taxon>Eukaryota</taxon>
        <taxon>Metazoa</taxon>
        <taxon>Chordata</taxon>
        <taxon>Craniata</taxon>
        <taxon>Vertebrata</taxon>
        <taxon>Euteleostomi</taxon>
        <taxon>Actinopterygii</taxon>
        <taxon>Neopterygii</taxon>
        <taxon>Teleostei</taxon>
        <taxon>Neoteleostei</taxon>
        <taxon>Acanthomorphata</taxon>
        <taxon>Gobiaria</taxon>
        <taxon>Gobiiformes</taxon>
        <taxon>Gobioidei</taxon>
        <taxon>Gobiidae</taxon>
        <taxon>Gobionellinae</taxon>
        <taxon>Mugilogobius</taxon>
    </lineage>
</organism>
<dbReference type="Proteomes" id="UP001460270">
    <property type="component" value="Unassembled WGS sequence"/>
</dbReference>
<dbReference type="EMBL" id="JBBPFD010000007">
    <property type="protein sequence ID" value="KAK7919068.1"/>
    <property type="molecule type" value="Genomic_DNA"/>
</dbReference>
<keyword evidence="3" id="KW-1185">Reference proteome</keyword>
<keyword evidence="1" id="KW-0732">Signal</keyword>
<dbReference type="AlphaFoldDB" id="A0AAW0PJM8"/>